<gene>
    <name evidence="1" type="primary">CAF1-7</name>
    <name evidence="1" type="ORF">MA16_Dca015202</name>
</gene>
<reference evidence="1 2" key="1">
    <citation type="journal article" date="2016" name="Sci. Rep.">
        <title>The Dendrobium catenatum Lindl. genome sequence provides insights into polysaccharide synthase, floral development and adaptive evolution.</title>
        <authorList>
            <person name="Zhang G.Q."/>
            <person name="Xu Q."/>
            <person name="Bian C."/>
            <person name="Tsai W.C."/>
            <person name="Yeh C.M."/>
            <person name="Liu K.W."/>
            <person name="Yoshida K."/>
            <person name="Zhang L.S."/>
            <person name="Chang S.B."/>
            <person name="Chen F."/>
            <person name="Shi Y."/>
            <person name="Su Y.Y."/>
            <person name="Zhang Y.Q."/>
            <person name="Chen L.J."/>
            <person name="Yin Y."/>
            <person name="Lin M."/>
            <person name="Huang H."/>
            <person name="Deng H."/>
            <person name="Wang Z.W."/>
            <person name="Zhu S.L."/>
            <person name="Zhao X."/>
            <person name="Deng C."/>
            <person name="Niu S.C."/>
            <person name="Huang J."/>
            <person name="Wang M."/>
            <person name="Liu G.H."/>
            <person name="Yang H.J."/>
            <person name="Xiao X.J."/>
            <person name="Hsiao Y.Y."/>
            <person name="Wu W.L."/>
            <person name="Chen Y.Y."/>
            <person name="Mitsuda N."/>
            <person name="Ohme-Takagi M."/>
            <person name="Luo Y.B."/>
            <person name="Van de Peer Y."/>
            <person name="Liu Z.J."/>
        </authorList>
    </citation>
    <scope>NUCLEOTIDE SEQUENCE [LARGE SCALE GENOMIC DNA]</scope>
    <source>
        <tissue evidence="1">The whole plant</tissue>
    </source>
</reference>
<accession>A0A2I0XAS2</accession>
<organism evidence="1 2">
    <name type="scientific">Dendrobium catenatum</name>
    <dbReference type="NCBI Taxonomy" id="906689"/>
    <lineage>
        <taxon>Eukaryota</taxon>
        <taxon>Viridiplantae</taxon>
        <taxon>Streptophyta</taxon>
        <taxon>Embryophyta</taxon>
        <taxon>Tracheophyta</taxon>
        <taxon>Spermatophyta</taxon>
        <taxon>Magnoliopsida</taxon>
        <taxon>Liliopsida</taxon>
        <taxon>Asparagales</taxon>
        <taxon>Orchidaceae</taxon>
        <taxon>Epidendroideae</taxon>
        <taxon>Malaxideae</taxon>
        <taxon>Dendrobiinae</taxon>
        <taxon>Dendrobium</taxon>
    </lineage>
</organism>
<proteinExistence type="predicted"/>
<dbReference type="EMBL" id="KZ502009">
    <property type="protein sequence ID" value="PKU84986.1"/>
    <property type="molecule type" value="Genomic_DNA"/>
</dbReference>
<dbReference type="AlphaFoldDB" id="A0A2I0XAS2"/>
<sequence length="63" mass="7281">MSALEKLYGDSAIDFVEIREIWNFNLEEEFFLISSIVADYPFVTMVKFPGVPLYPVGFSTFIH</sequence>
<dbReference type="Proteomes" id="UP000233837">
    <property type="component" value="Unassembled WGS sequence"/>
</dbReference>
<name>A0A2I0XAS2_9ASPA</name>
<evidence type="ECO:0000313" key="1">
    <source>
        <dbReference type="EMBL" id="PKU84986.1"/>
    </source>
</evidence>
<evidence type="ECO:0000313" key="2">
    <source>
        <dbReference type="Proteomes" id="UP000233837"/>
    </source>
</evidence>
<reference evidence="1 2" key="2">
    <citation type="journal article" date="2017" name="Nature">
        <title>The Apostasia genome and the evolution of orchids.</title>
        <authorList>
            <person name="Zhang G.Q."/>
            <person name="Liu K.W."/>
            <person name="Li Z."/>
            <person name="Lohaus R."/>
            <person name="Hsiao Y.Y."/>
            <person name="Niu S.C."/>
            <person name="Wang J.Y."/>
            <person name="Lin Y.C."/>
            <person name="Xu Q."/>
            <person name="Chen L.J."/>
            <person name="Yoshida K."/>
            <person name="Fujiwara S."/>
            <person name="Wang Z.W."/>
            <person name="Zhang Y.Q."/>
            <person name="Mitsuda N."/>
            <person name="Wang M."/>
            <person name="Liu G.H."/>
            <person name="Pecoraro L."/>
            <person name="Huang H.X."/>
            <person name="Xiao X.J."/>
            <person name="Lin M."/>
            <person name="Wu X.Y."/>
            <person name="Wu W.L."/>
            <person name="Chen Y.Y."/>
            <person name="Chang S.B."/>
            <person name="Sakamoto S."/>
            <person name="Ohme-Takagi M."/>
            <person name="Yagi M."/>
            <person name="Zeng S.J."/>
            <person name="Shen C.Y."/>
            <person name="Yeh C.M."/>
            <person name="Luo Y.B."/>
            <person name="Tsai W.C."/>
            <person name="Van de Peer Y."/>
            <person name="Liu Z.J."/>
        </authorList>
    </citation>
    <scope>NUCLEOTIDE SEQUENCE [LARGE SCALE GENOMIC DNA]</scope>
    <source>
        <tissue evidence="1">The whole plant</tissue>
    </source>
</reference>
<keyword evidence="2" id="KW-1185">Reference proteome</keyword>
<protein>
    <submittedName>
        <fullName evidence="1">Putative CCR4-associated factor 1 like 7</fullName>
    </submittedName>
</protein>
<dbReference type="STRING" id="906689.A0A2I0XAS2"/>